<evidence type="ECO:0000313" key="2">
    <source>
        <dbReference type="EMBL" id="OGH05042.1"/>
    </source>
</evidence>
<dbReference type="Proteomes" id="UP000177583">
    <property type="component" value="Unassembled WGS sequence"/>
</dbReference>
<accession>A0A1F6H3V3</accession>
<dbReference type="EMBL" id="MFNF01000001">
    <property type="protein sequence ID" value="OGH05042.1"/>
    <property type="molecule type" value="Genomic_DNA"/>
</dbReference>
<protein>
    <recommendedName>
        <fullName evidence="4">DUF5667 domain-containing protein</fullName>
    </recommendedName>
</protein>
<feature type="region of interest" description="Disordered" evidence="1">
    <location>
        <begin position="202"/>
        <end position="322"/>
    </location>
</feature>
<evidence type="ECO:0008006" key="4">
    <source>
        <dbReference type="Google" id="ProtNLM"/>
    </source>
</evidence>
<evidence type="ECO:0000313" key="3">
    <source>
        <dbReference type="Proteomes" id="UP000177583"/>
    </source>
</evidence>
<feature type="compositionally biased region" description="Polar residues" evidence="1">
    <location>
        <begin position="248"/>
        <end position="263"/>
    </location>
</feature>
<dbReference type="AlphaFoldDB" id="A0A1F6H3V3"/>
<evidence type="ECO:0000256" key="1">
    <source>
        <dbReference type="SAM" id="MobiDB-lite"/>
    </source>
</evidence>
<organism evidence="2 3">
    <name type="scientific">Candidatus Lambdaproteobacteria bacterium RIFOXYD2_FULL_56_26</name>
    <dbReference type="NCBI Taxonomy" id="1817773"/>
    <lineage>
        <taxon>Bacteria</taxon>
        <taxon>Pseudomonadati</taxon>
        <taxon>Pseudomonadota</taxon>
        <taxon>Candidatus Lambdaproteobacteria</taxon>
    </lineage>
</organism>
<sequence>MKELSTKVLFRQHFFVGQKGSLSLPKGGFMAKNGVMKRSLRFFGLLAFFELLFFQPVVSMAGVAPGSTLTQEWQGLKDHLAQQPNLPQTELIERFRRRLLPLKDRLERILPVQRTLLQAAEPHAAKLSPWLVENLRNSALLTEIDQELAAHPRKKEIAQAVEEAAGAQKKGLDASLSGGKDESRRWAAKAAELTQTALDLLANRDQPPKEGDPKQPPQTGEQKQSPAGDPSQPSESKQNQPKPKNQKSDSSASKPSETPNSATKPDPQRSAPDSAATSSPLDSKEALKSLLKLQAQAQEQKKARREKLGVFQSGPEPVEKDW</sequence>
<feature type="compositionally biased region" description="Polar residues" evidence="1">
    <location>
        <begin position="217"/>
        <end position="236"/>
    </location>
</feature>
<feature type="region of interest" description="Disordered" evidence="1">
    <location>
        <begin position="165"/>
        <end position="186"/>
    </location>
</feature>
<name>A0A1F6H3V3_9PROT</name>
<comment type="caution">
    <text evidence="2">The sequence shown here is derived from an EMBL/GenBank/DDBJ whole genome shotgun (WGS) entry which is preliminary data.</text>
</comment>
<proteinExistence type="predicted"/>
<reference evidence="2 3" key="1">
    <citation type="journal article" date="2016" name="Nat. Commun.">
        <title>Thousands of microbial genomes shed light on interconnected biogeochemical processes in an aquifer system.</title>
        <authorList>
            <person name="Anantharaman K."/>
            <person name="Brown C.T."/>
            <person name="Hug L.A."/>
            <person name="Sharon I."/>
            <person name="Castelle C.J."/>
            <person name="Probst A.J."/>
            <person name="Thomas B.C."/>
            <person name="Singh A."/>
            <person name="Wilkins M.J."/>
            <person name="Karaoz U."/>
            <person name="Brodie E.L."/>
            <person name="Williams K.H."/>
            <person name="Hubbard S.S."/>
            <person name="Banfield J.F."/>
        </authorList>
    </citation>
    <scope>NUCLEOTIDE SEQUENCE [LARGE SCALE GENOMIC DNA]</scope>
</reference>
<gene>
    <name evidence="2" type="ORF">A2557_08705</name>
</gene>
<feature type="compositionally biased region" description="Low complexity" evidence="1">
    <location>
        <begin position="288"/>
        <end position="298"/>
    </location>
</feature>